<dbReference type="GO" id="GO:0031125">
    <property type="term" value="P:rRNA 3'-end processing"/>
    <property type="evidence" value="ECO:0000318"/>
    <property type="project" value="GO_Central"/>
</dbReference>
<name>H2M1D1_ORYLA</name>
<reference evidence="7 8" key="1">
    <citation type="journal article" date="2007" name="Nature">
        <title>The medaka draft genome and insights into vertebrate genome evolution.</title>
        <authorList>
            <person name="Kasahara M."/>
            <person name="Naruse K."/>
            <person name="Sasaki S."/>
            <person name="Nakatani Y."/>
            <person name="Qu W."/>
            <person name="Ahsan B."/>
            <person name="Yamada T."/>
            <person name="Nagayasu Y."/>
            <person name="Doi K."/>
            <person name="Kasai Y."/>
            <person name="Jindo T."/>
            <person name="Kobayashi D."/>
            <person name="Shimada A."/>
            <person name="Toyoda A."/>
            <person name="Kuroki Y."/>
            <person name="Fujiyama A."/>
            <person name="Sasaki T."/>
            <person name="Shimizu A."/>
            <person name="Asakawa S."/>
            <person name="Shimizu N."/>
            <person name="Hashimoto S."/>
            <person name="Yang J."/>
            <person name="Lee Y."/>
            <person name="Matsushima K."/>
            <person name="Sugano S."/>
            <person name="Sakaizumi M."/>
            <person name="Narita T."/>
            <person name="Ohishi K."/>
            <person name="Haga S."/>
            <person name="Ohta F."/>
            <person name="Nomoto H."/>
            <person name="Nogata K."/>
            <person name="Morishita T."/>
            <person name="Endo T."/>
            <person name="Shin-I T."/>
            <person name="Takeda H."/>
            <person name="Morishita S."/>
            <person name="Kohara Y."/>
        </authorList>
    </citation>
    <scope>NUCLEOTIDE SEQUENCE [LARGE SCALE GENOMIC DNA]</scope>
    <source>
        <strain evidence="7 8">Hd-rR</strain>
    </source>
</reference>
<dbReference type="Pfam" id="PF00076">
    <property type="entry name" value="RRM_1"/>
    <property type="match status" value="2"/>
</dbReference>
<dbReference type="SUPFAM" id="SSF53098">
    <property type="entry name" value="Ribonuclease H-like"/>
    <property type="match status" value="1"/>
</dbReference>
<dbReference type="PROSITE" id="PS50102">
    <property type="entry name" value="RRM"/>
    <property type="match status" value="2"/>
</dbReference>
<evidence type="ECO:0000256" key="3">
    <source>
        <dbReference type="ARBA" id="ARBA00022839"/>
    </source>
</evidence>
<dbReference type="PANTHER" id="PTHR12801">
    <property type="entry name" value="RNA EXONUCLEASE REXO1 / RECO3 FAMILY MEMBER-RELATED"/>
    <property type="match status" value="1"/>
</dbReference>
<dbReference type="PANTHER" id="PTHR12801:SF82">
    <property type="entry name" value="RNA EXONUCLEASE 5"/>
    <property type="match status" value="1"/>
</dbReference>
<dbReference type="InterPro" id="IPR012337">
    <property type="entry name" value="RNaseH-like_sf"/>
</dbReference>
<reference evidence="7" key="2">
    <citation type="submission" date="2025-05" db="UniProtKB">
        <authorList>
            <consortium name="Ensembl"/>
        </authorList>
    </citation>
    <scope>IDENTIFICATION</scope>
    <source>
        <strain evidence="7">Hd-rR</strain>
    </source>
</reference>
<dbReference type="HOGENOM" id="CLU_1040303_0_0_1"/>
<dbReference type="InterPro" id="IPR013520">
    <property type="entry name" value="Ribonucl_H"/>
</dbReference>
<dbReference type="GO" id="GO:0003723">
    <property type="term" value="F:RNA binding"/>
    <property type="evidence" value="ECO:0007669"/>
    <property type="project" value="UniProtKB-UniRule"/>
</dbReference>
<proteinExistence type="predicted"/>
<feature type="compositionally biased region" description="Basic and acidic residues" evidence="5">
    <location>
        <begin position="23"/>
        <end position="37"/>
    </location>
</feature>
<dbReference type="InterPro" id="IPR012677">
    <property type="entry name" value="Nucleotide-bd_a/b_plait_sf"/>
</dbReference>
<keyword evidence="1" id="KW-0540">Nuclease</keyword>
<evidence type="ECO:0000256" key="5">
    <source>
        <dbReference type="SAM" id="MobiDB-lite"/>
    </source>
</evidence>
<dbReference type="SUPFAM" id="SSF54928">
    <property type="entry name" value="RNA-binding domain, RBD"/>
    <property type="match status" value="1"/>
</dbReference>
<dbReference type="SMART" id="SM00360">
    <property type="entry name" value="RRM"/>
    <property type="match status" value="2"/>
</dbReference>
<dbReference type="Pfam" id="PF00929">
    <property type="entry name" value="RNase_T"/>
    <property type="match status" value="1"/>
</dbReference>
<protein>
    <submittedName>
        <fullName evidence="7">RNA exonuclease 5</fullName>
    </submittedName>
</protein>
<evidence type="ECO:0000259" key="6">
    <source>
        <dbReference type="PROSITE" id="PS50102"/>
    </source>
</evidence>
<dbReference type="InterPro" id="IPR000504">
    <property type="entry name" value="RRM_dom"/>
</dbReference>
<dbReference type="InterPro" id="IPR034922">
    <property type="entry name" value="REX1-like_exo"/>
</dbReference>
<evidence type="ECO:0000256" key="2">
    <source>
        <dbReference type="ARBA" id="ARBA00022801"/>
    </source>
</evidence>
<feature type="domain" description="RRM" evidence="6">
    <location>
        <begin position="630"/>
        <end position="688"/>
    </location>
</feature>
<dbReference type="CDD" id="cd06145">
    <property type="entry name" value="REX1_like"/>
    <property type="match status" value="1"/>
</dbReference>
<evidence type="ECO:0000313" key="8">
    <source>
        <dbReference type="Proteomes" id="UP000001038"/>
    </source>
</evidence>
<dbReference type="InterPro" id="IPR035979">
    <property type="entry name" value="RBD_domain_sf"/>
</dbReference>
<dbReference type="STRING" id="8090.ENSORLP00000012214"/>
<dbReference type="KEGG" id="ola:101155009"/>
<feature type="region of interest" description="Disordered" evidence="5">
    <location>
        <begin position="1"/>
        <end position="52"/>
    </location>
</feature>
<dbReference type="Bgee" id="ENSORLG00000009738">
    <property type="expression patterns" value="Expressed in gastrula and 14 other cell types or tissues"/>
</dbReference>
<organism evidence="7 8">
    <name type="scientific">Oryzias latipes</name>
    <name type="common">Japanese rice fish</name>
    <name type="synonym">Japanese killifish</name>
    <dbReference type="NCBI Taxonomy" id="8090"/>
    <lineage>
        <taxon>Eukaryota</taxon>
        <taxon>Metazoa</taxon>
        <taxon>Chordata</taxon>
        <taxon>Craniata</taxon>
        <taxon>Vertebrata</taxon>
        <taxon>Euteleostomi</taxon>
        <taxon>Actinopterygii</taxon>
        <taxon>Neopterygii</taxon>
        <taxon>Teleostei</taxon>
        <taxon>Neoteleostei</taxon>
        <taxon>Acanthomorphata</taxon>
        <taxon>Ovalentaria</taxon>
        <taxon>Atherinomorphae</taxon>
        <taxon>Beloniformes</taxon>
        <taxon>Adrianichthyidae</taxon>
        <taxon>Oryziinae</taxon>
        <taxon>Oryzias</taxon>
    </lineage>
</organism>
<dbReference type="OrthoDB" id="3996471at2759"/>
<dbReference type="GO" id="GO:0004527">
    <property type="term" value="F:exonuclease activity"/>
    <property type="evidence" value="ECO:0000318"/>
    <property type="project" value="GO_Central"/>
</dbReference>
<keyword evidence="2" id="KW-0378">Hydrolase</keyword>
<dbReference type="GO" id="GO:0005634">
    <property type="term" value="C:nucleus"/>
    <property type="evidence" value="ECO:0000318"/>
    <property type="project" value="GO_Central"/>
</dbReference>
<dbReference type="RefSeq" id="XP_011476192.1">
    <property type="nucleotide sequence ID" value="XM_011477890.2"/>
</dbReference>
<dbReference type="Proteomes" id="UP000001038">
    <property type="component" value="Chromosome 1"/>
</dbReference>
<dbReference type="CDD" id="cd00590">
    <property type="entry name" value="RRM_SF"/>
    <property type="match status" value="1"/>
</dbReference>
<evidence type="ECO:0000256" key="4">
    <source>
        <dbReference type="PROSITE-ProRule" id="PRU00176"/>
    </source>
</evidence>
<keyword evidence="4" id="KW-0694">RNA-binding</keyword>
<dbReference type="Ensembl" id="ENSORLT00000012215.2">
    <property type="protein sequence ID" value="ENSORLP00000012214.2"/>
    <property type="gene ID" value="ENSORLG00000009738.2"/>
</dbReference>
<dbReference type="Gene3D" id="3.30.70.330">
    <property type="match status" value="2"/>
</dbReference>
<dbReference type="FunFam" id="3.30.420.10:FF:000175">
    <property type="entry name" value="RNA exonuclease 5"/>
    <property type="match status" value="1"/>
</dbReference>
<dbReference type="InterPro" id="IPR047021">
    <property type="entry name" value="REXO1/3/4-like"/>
</dbReference>
<dbReference type="GeneID" id="101155009"/>
<dbReference type="GeneTree" id="ENSGT00940000161162"/>
<evidence type="ECO:0000256" key="1">
    <source>
        <dbReference type="ARBA" id="ARBA00022722"/>
    </source>
</evidence>
<dbReference type="CTD" id="81691"/>
<feature type="domain" description="RRM" evidence="6">
    <location>
        <begin position="495"/>
        <end position="569"/>
    </location>
</feature>
<keyword evidence="3" id="KW-0269">Exonuclease</keyword>
<accession>H2M1D2</accession>
<gene>
    <name evidence="7" type="primary">REXO5</name>
</gene>
<dbReference type="Ensembl" id="ENSORLT00000012216.2">
    <property type="protein sequence ID" value="ENSORLP00000012215.2"/>
    <property type="gene ID" value="ENSORLG00000009738.2"/>
</dbReference>
<dbReference type="AlphaFoldDB" id="H2M1D1"/>
<dbReference type="Gene3D" id="3.30.420.10">
    <property type="entry name" value="Ribonuclease H-like superfamily/Ribonuclease H"/>
    <property type="match status" value="1"/>
</dbReference>
<keyword evidence="8" id="KW-1185">Reference proteome</keyword>
<accession>H2M1D1</accession>
<sequence length="789" mass="87766">MESSSSLICNTKKRKIQAPAAQEETKKPKIEPGRDEVMQPGPLSSSPRVSVRSDHLQQPISLTELAELIHFAALGRSAGLQQPSWCRLRHHRKVKGVNIMIVEGLTQNLFYKNYLIMKHLRSSYSTRMTFTSPSNSVASGIFASEVPKVGFLSAPKPDDKLKKALKHHPVVTKYGTEKKGLTAYVLTPEEMIKNHYPVKGFAGFEDFLCTDAVDCVSDGSPLFGLDCEMCLTEKGYELTRVSLVDSCGKCIMDDLVKPQNRVLNYLTKFSGITAAMLRPIKTTLKEVQHKLRKLLPPDAVLVGHSLNNDLAALKLIHPHVIDTSLLYKRELGQKFKLKVLADVVLDRKIQTEERKGHNPIEDAVAALELAQYFIERGPCQVVELHLGDLWGYNLEEEPSDCTSVPTPSFRFADVLQTLGRSVTFLGKRADISLDLSNQQWYISDKEMLASFKRQTKKPFLAVLQFSSFLDHIQRCFPDQQQQLHRSVHNHLRGMCVLFAGPFPAGFSERNVKRLFGRCGPVRKIQMLNTSVRVHAEVEFELLEGAVLALKTLNGLSVKGQPIKVQRPVSESTLDLDVNLDALACDALNSSLLYAVEGRHSMNMSAQVNGRSLNGKRLRAENGFSAAKLNGQLPLEMSEDTVRDSFGRFGAVKRVTVPGKPEKCAKHAFIRFESPEGKNAAVSSSEDLQQDNYLICPSLTPPHLVSWVAATTSTEDTDEKQKMLNICSQETQNTKPVEQNQGTDVIMRKLDRQLGKVYRSLPDGTLSVVLLLGPSSMEGKLPGLCLLEVK</sequence>
<evidence type="ECO:0000313" key="7">
    <source>
        <dbReference type="Ensembl" id="ENSORLP00000012214.2"/>
    </source>
</evidence>
<dbReference type="eggNOG" id="KOG2248">
    <property type="taxonomic scope" value="Eukaryota"/>
</dbReference>
<dbReference type="SMART" id="SM00479">
    <property type="entry name" value="EXOIII"/>
    <property type="match status" value="1"/>
</dbReference>
<dbReference type="InterPro" id="IPR036397">
    <property type="entry name" value="RNaseH_sf"/>
</dbReference>